<dbReference type="AlphaFoldDB" id="A0A0C9LQY4"/>
<proteinExistence type="predicted"/>
<dbReference type="Proteomes" id="UP000053815">
    <property type="component" value="Unassembled WGS sequence"/>
</dbReference>
<dbReference type="STRING" id="91626.A0A0C9LQY4"/>
<evidence type="ECO:0000256" key="1">
    <source>
        <dbReference type="SAM" id="SignalP"/>
    </source>
</evidence>
<dbReference type="OrthoDB" id="550575at2759"/>
<protein>
    <recommendedName>
        <fullName evidence="4">F-box domain-containing protein</fullName>
    </recommendedName>
</protein>
<organism evidence="2">
    <name type="scientific">Mucor ambiguus</name>
    <dbReference type="NCBI Taxonomy" id="91626"/>
    <lineage>
        <taxon>Eukaryota</taxon>
        <taxon>Fungi</taxon>
        <taxon>Fungi incertae sedis</taxon>
        <taxon>Mucoromycota</taxon>
        <taxon>Mucoromycotina</taxon>
        <taxon>Mucoromycetes</taxon>
        <taxon>Mucorales</taxon>
        <taxon>Mucorineae</taxon>
        <taxon>Mucoraceae</taxon>
        <taxon>Mucor</taxon>
    </lineage>
</organism>
<dbReference type="SMART" id="SM00367">
    <property type="entry name" value="LRR_CC"/>
    <property type="match status" value="1"/>
</dbReference>
<evidence type="ECO:0000313" key="2">
    <source>
        <dbReference type="EMBL" id="GAN01775.1"/>
    </source>
</evidence>
<evidence type="ECO:0008006" key="4">
    <source>
        <dbReference type="Google" id="ProtNLM"/>
    </source>
</evidence>
<evidence type="ECO:0000313" key="3">
    <source>
        <dbReference type="Proteomes" id="UP000053815"/>
    </source>
</evidence>
<accession>A0A0C9LQY4</accession>
<dbReference type="SUPFAM" id="SSF52047">
    <property type="entry name" value="RNI-like"/>
    <property type="match status" value="1"/>
</dbReference>
<dbReference type="InterPro" id="IPR006553">
    <property type="entry name" value="Leu-rich_rpt_Cys-con_subtyp"/>
</dbReference>
<name>A0A0C9LQY4_9FUNG</name>
<keyword evidence="3" id="KW-1185">Reference proteome</keyword>
<feature type="chain" id="PRO_5002214508" description="F-box domain-containing protein" evidence="1">
    <location>
        <begin position="21"/>
        <end position="280"/>
    </location>
</feature>
<gene>
    <name evidence="2" type="ORF">MAM1_0011d01210</name>
</gene>
<keyword evidence="1" id="KW-0732">Signal</keyword>
<dbReference type="Gene3D" id="3.80.10.10">
    <property type="entry name" value="Ribonuclease Inhibitor"/>
    <property type="match status" value="1"/>
</dbReference>
<sequence>MTAKMIPFDVILVILQFADQGTMYEFGQTCQTISSHALKQLWNMPYITSLTAFRQLTDTLHMQMPRHPYKHWISGLALHLNTFKAIPDQLFTELFQLNLEILSLSHLDVDEESVQLKRFFCLQLNQGIAEIHMHQCAAQVLHSLFMAIQDQMRPHLHTLCINQCYLSDHHIIPLVSHCPGLKTLKLDKCGCLSDEGVIAIANHCKSLDTLIVTLPPTIIQSNTITTRTLDALDANCSMLRLFVCGGQIRITEHITQEPRQSYRFAITTNTDHLADFDVGV</sequence>
<feature type="signal peptide" evidence="1">
    <location>
        <begin position="1"/>
        <end position="20"/>
    </location>
</feature>
<reference evidence="2" key="1">
    <citation type="submission" date="2014-09" db="EMBL/GenBank/DDBJ databases">
        <title>Draft genome sequence of an oleaginous Mucoromycotina fungus Mucor ambiguus NBRC6742.</title>
        <authorList>
            <person name="Takeda I."/>
            <person name="Yamane N."/>
            <person name="Morita T."/>
            <person name="Tamano K."/>
            <person name="Machida M."/>
            <person name="Baker S."/>
            <person name="Koike H."/>
        </authorList>
    </citation>
    <scope>NUCLEOTIDE SEQUENCE</scope>
    <source>
        <strain evidence="2">NBRC 6742</strain>
    </source>
</reference>
<dbReference type="InterPro" id="IPR032675">
    <property type="entry name" value="LRR_dom_sf"/>
</dbReference>
<dbReference type="EMBL" id="DF836300">
    <property type="protein sequence ID" value="GAN01775.1"/>
    <property type="molecule type" value="Genomic_DNA"/>
</dbReference>